<feature type="non-terminal residue" evidence="2">
    <location>
        <position position="80"/>
    </location>
</feature>
<evidence type="ECO:0000256" key="1">
    <source>
        <dbReference type="SAM" id="MobiDB-lite"/>
    </source>
</evidence>
<protein>
    <submittedName>
        <fullName evidence="2">Uncharacterized protein</fullName>
    </submittedName>
</protein>
<dbReference type="AlphaFoldDB" id="A0A392S4B0"/>
<feature type="non-terminal residue" evidence="2">
    <location>
        <position position="1"/>
    </location>
</feature>
<accession>A0A392S4B0</accession>
<comment type="caution">
    <text evidence="2">The sequence shown here is derived from an EMBL/GenBank/DDBJ whole genome shotgun (WGS) entry which is preliminary data.</text>
</comment>
<evidence type="ECO:0000313" key="2">
    <source>
        <dbReference type="EMBL" id="MCI43217.1"/>
    </source>
</evidence>
<name>A0A392S4B0_9FABA</name>
<sequence>ENIPRKRKRVQGNRGTMAEEFIQAQIVAASTQEEEPAQNFVAERTQEESAPSTPTQEQPAQNFVAERTQEESAPSAPTQE</sequence>
<organism evidence="2 3">
    <name type="scientific">Trifolium medium</name>
    <dbReference type="NCBI Taxonomy" id="97028"/>
    <lineage>
        <taxon>Eukaryota</taxon>
        <taxon>Viridiplantae</taxon>
        <taxon>Streptophyta</taxon>
        <taxon>Embryophyta</taxon>
        <taxon>Tracheophyta</taxon>
        <taxon>Spermatophyta</taxon>
        <taxon>Magnoliopsida</taxon>
        <taxon>eudicotyledons</taxon>
        <taxon>Gunneridae</taxon>
        <taxon>Pentapetalae</taxon>
        <taxon>rosids</taxon>
        <taxon>fabids</taxon>
        <taxon>Fabales</taxon>
        <taxon>Fabaceae</taxon>
        <taxon>Papilionoideae</taxon>
        <taxon>50 kb inversion clade</taxon>
        <taxon>NPAAA clade</taxon>
        <taxon>Hologalegina</taxon>
        <taxon>IRL clade</taxon>
        <taxon>Trifolieae</taxon>
        <taxon>Trifolium</taxon>
    </lineage>
</organism>
<feature type="compositionally biased region" description="Polar residues" evidence="1">
    <location>
        <begin position="48"/>
        <end position="61"/>
    </location>
</feature>
<evidence type="ECO:0000313" key="3">
    <source>
        <dbReference type="Proteomes" id="UP000265520"/>
    </source>
</evidence>
<proteinExistence type="predicted"/>
<dbReference type="EMBL" id="LXQA010314409">
    <property type="protein sequence ID" value="MCI43217.1"/>
    <property type="molecule type" value="Genomic_DNA"/>
</dbReference>
<feature type="region of interest" description="Disordered" evidence="1">
    <location>
        <begin position="29"/>
        <end position="80"/>
    </location>
</feature>
<keyword evidence="3" id="KW-1185">Reference proteome</keyword>
<dbReference type="Proteomes" id="UP000265520">
    <property type="component" value="Unassembled WGS sequence"/>
</dbReference>
<reference evidence="2 3" key="1">
    <citation type="journal article" date="2018" name="Front. Plant Sci.">
        <title>Red Clover (Trifolium pratense) and Zigzag Clover (T. medium) - A Picture of Genomic Similarities and Differences.</title>
        <authorList>
            <person name="Dluhosova J."/>
            <person name="Istvanek J."/>
            <person name="Nedelnik J."/>
            <person name="Repkova J."/>
        </authorList>
    </citation>
    <scope>NUCLEOTIDE SEQUENCE [LARGE SCALE GENOMIC DNA]</scope>
    <source>
        <strain evidence="3">cv. 10/8</strain>
        <tissue evidence="2">Leaf</tissue>
    </source>
</reference>
<feature type="compositionally biased region" description="Polar residues" evidence="1">
    <location>
        <begin position="71"/>
        <end position="80"/>
    </location>
</feature>